<organism evidence="2 3">
    <name type="scientific">Luteimicrobium album</name>
    <dbReference type="NCBI Taxonomy" id="1054550"/>
    <lineage>
        <taxon>Bacteria</taxon>
        <taxon>Bacillati</taxon>
        <taxon>Actinomycetota</taxon>
        <taxon>Actinomycetes</taxon>
        <taxon>Micrococcales</taxon>
        <taxon>Luteimicrobium</taxon>
    </lineage>
</organism>
<evidence type="ECO:0000313" key="2">
    <source>
        <dbReference type="EMBL" id="GMA23555.1"/>
    </source>
</evidence>
<dbReference type="RefSeq" id="WP_284292545.1">
    <property type="nucleotide sequence ID" value="NZ_BSUK01000001.1"/>
</dbReference>
<accession>A0ABQ6HYQ2</accession>
<proteinExistence type="predicted"/>
<name>A0ABQ6HYQ2_9MICO</name>
<comment type="caution">
    <text evidence="2">The sequence shown here is derived from an EMBL/GenBank/DDBJ whole genome shotgun (WGS) entry which is preliminary data.</text>
</comment>
<evidence type="ECO:0000256" key="1">
    <source>
        <dbReference type="SAM" id="MobiDB-lite"/>
    </source>
</evidence>
<dbReference type="EMBL" id="BSUK01000001">
    <property type="protein sequence ID" value="GMA23555.1"/>
    <property type="molecule type" value="Genomic_DNA"/>
</dbReference>
<gene>
    <name evidence="2" type="ORF">GCM10025864_13140</name>
</gene>
<dbReference type="Proteomes" id="UP001157091">
    <property type="component" value="Unassembled WGS sequence"/>
</dbReference>
<sequence length="120" mass="12605">MTGSVLRNVEVDRPSGAVGRLWWLPAGGQGNGLDDVGWAPLADLFPETVVPVLEALRVAGAAGYVAHVPPRHLGTIAGSTGERRRPSSRLWVGVSTDQTAEDTVASVLRSLDPGRAETEP</sequence>
<protein>
    <submittedName>
        <fullName evidence="2">Uncharacterized protein</fullName>
    </submittedName>
</protein>
<evidence type="ECO:0000313" key="3">
    <source>
        <dbReference type="Proteomes" id="UP001157091"/>
    </source>
</evidence>
<reference evidence="3" key="1">
    <citation type="journal article" date="2019" name="Int. J. Syst. Evol. Microbiol.">
        <title>The Global Catalogue of Microorganisms (GCM) 10K type strain sequencing project: providing services to taxonomists for standard genome sequencing and annotation.</title>
        <authorList>
            <consortium name="The Broad Institute Genomics Platform"/>
            <consortium name="The Broad Institute Genome Sequencing Center for Infectious Disease"/>
            <person name="Wu L."/>
            <person name="Ma J."/>
        </authorList>
    </citation>
    <scope>NUCLEOTIDE SEQUENCE [LARGE SCALE GENOMIC DNA]</scope>
    <source>
        <strain evidence="3">NBRC 106348</strain>
    </source>
</reference>
<feature type="region of interest" description="Disordered" evidence="1">
    <location>
        <begin position="74"/>
        <end position="96"/>
    </location>
</feature>
<keyword evidence="3" id="KW-1185">Reference proteome</keyword>